<dbReference type="AlphaFoldDB" id="A0A844AJV4"/>
<evidence type="ECO:0000313" key="2">
    <source>
        <dbReference type="EMBL" id="MQY41720.1"/>
    </source>
</evidence>
<keyword evidence="3" id="KW-1185">Reference proteome</keyword>
<feature type="transmembrane region" description="Helical" evidence="1">
    <location>
        <begin position="63"/>
        <end position="82"/>
    </location>
</feature>
<feature type="transmembrane region" description="Helical" evidence="1">
    <location>
        <begin position="88"/>
        <end position="107"/>
    </location>
</feature>
<dbReference type="RefSeq" id="WP_153545229.1">
    <property type="nucleotide sequence ID" value="NZ_WIXK01000002.1"/>
</dbReference>
<name>A0A844AJV4_9RHOB</name>
<organism evidence="2 3">
    <name type="scientific">Tritonibacter aquimaris</name>
    <dbReference type="NCBI Taxonomy" id="2663379"/>
    <lineage>
        <taxon>Bacteria</taxon>
        <taxon>Pseudomonadati</taxon>
        <taxon>Pseudomonadota</taxon>
        <taxon>Alphaproteobacteria</taxon>
        <taxon>Rhodobacterales</taxon>
        <taxon>Paracoccaceae</taxon>
        <taxon>Tritonibacter</taxon>
    </lineage>
</organism>
<proteinExistence type="predicted"/>
<protein>
    <submittedName>
        <fullName evidence="2">SHOCT domain-containing protein</fullName>
    </submittedName>
</protein>
<dbReference type="Proteomes" id="UP000436694">
    <property type="component" value="Unassembled WGS sequence"/>
</dbReference>
<sequence>MTAILEEVRRLESARKRGDISPDEFETAKSALLGTVEEVRVTPTARRAAATKVSDDTEPTSNLLSLLVIGFCGAGILTFVLGQLIGDMTIALTLVITVFAAVLVKAAKRLEQ</sequence>
<keyword evidence="1" id="KW-0472">Membrane</keyword>
<comment type="caution">
    <text evidence="2">The sequence shown here is derived from an EMBL/GenBank/DDBJ whole genome shotgun (WGS) entry which is preliminary data.</text>
</comment>
<reference evidence="2 3" key="1">
    <citation type="submission" date="2019-10" db="EMBL/GenBank/DDBJ databases">
        <title>Epibacterium sp. nov., isolated from seawater.</title>
        <authorList>
            <person name="Zhang X."/>
            <person name="Li N."/>
        </authorList>
    </citation>
    <scope>NUCLEOTIDE SEQUENCE [LARGE SCALE GENOMIC DNA]</scope>
    <source>
        <strain evidence="2 3">SM1969</strain>
    </source>
</reference>
<evidence type="ECO:0000313" key="3">
    <source>
        <dbReference type="Proteomes" id="UP000436694"/>
    </source>
</evidence>
<gene>
    <name evidence="2" type="ORF">GG681_03650</name>
</gene>
<keyword evidence="1" id="KW-0812">Transmembrane</keyword>
<evidence type="ECO:0000256" key="1">
    <source>
        <dbReference type="SAM" id="Phobius"/>
    </source>
</evidence>
<dbReference type="EMBL" id="WIXK01000002">
    <property type="protein sequence ID" value="MQY41720.1"/>
    <property type="molecule type" value="Genomic_DNA"/>
</dbReference>
<keyword evidence="1" id="KW-1133">Transmembrane helix</keyword>
<accession>A0A844AJV4</accession>